<organism evidence="1 2">
    <name type="scientific">Candidatus Sulfobium mesophilum</name>
    <dbReference type="NCBI Taxonomy" id="2016548"/>
    <lineage>
        <taxon>Bacteria</taxon>
        <taxon>Pseudomonadati</taxon>
        <taxon>Nitrospirota</taxon>
        <taxon>Nitrospiria</taxon>
        <taxon>Nitrospirales</taxon>
        <taxon>Nitrospiraceae</taxon>
        <taxon>Candidatus Sulfobium</taxon>
    </lineage>
</organism>
<accession>A0A2U3QIV5</accession>
<keyword evidence="2" id="KW-1185">Reference proteome</keyword>
<gene>
    <name evidence="1" type="ORF">NBG4_500011</name>
</gene>
<protein>
    <submittedName>
        <fullName evidence="1">Uncharacterized protein</fullName>
    </submittedName>
</protein>
<sequence length="74" mass="8306">MAVLTQLTKETASINLSFYSSGMTEDFIQSARREEPHKEIMEGYAVADIAQDCFNFSLNTTRRVRSGLSARGTR</sequence>
<evidence type="ECO:0000313" key="1">
    <source>
        <dbReference type="EMBL" id="SPQ01337.1"/>
    </source>
</evidence>
<proteinExistence type="predicted"/>
<reference evidence="2" key="1">
    <citation type="submission" date="2018-03" db="EMBL/GenBank/DDBJ databases">
        <authorList>
            <person name="Zecchin S."/>
        </authorList>
    </citation>
    <scope>NUCLEOTIDE SEQUENCE [LARGE SCALE GENOMIC DNA]</scope>
</reference>
<dbReference type="AlphaFoldDB" id="A0A2U3QIV5"/>
<name>A0A2U3QIV5_9BACT</name>
<dbReference type="Proteomes" id="UP000245125">
    <property type="component" value="Unassembled WGS sequence"/>
</dbReference>
<evidence type="ECO:0000313" key="2">
    <source>
        <dbReference type="Proteomes" id="UP000245125"/>
    </source>
</evidence>
<dbReference type="EMBL" id="OUUY01000098">
    <property type="protein sequence ID" value="SPQ01337.1"/>
    <property type="molecule type" value="Genomic_DNA"/>
</dbReference>